<dbReference type="RefSeq" id="WP_161408156.1">
    <property type="nucleotide sequence ID" value="NZ_WTUZ01000020.1"/>
</dbReference>
<protein>
    <submittedName>
        <fullName evidence="1">Uncharacterized protein</fullName>
    </submittedName>
</protein>
<dbReference type="Proteomes" id="UP000481087">
    <property type="component" value="Unassembled WGS sequence"/>
</dbReference>
<dbReference type="AlphaFoldDB" id="A0A6L8V1E0"/>
<gene>
    <name evidence="1" type="ORF">GQF01_18235</name>
</gene>
<accession>A0A6L8V1E0</accession>
<organism evidence="1 2">
    <name type="scientific">Paenibacillus silvestris</name>
    <dbReference type="NCBI Taxonomy" id="2606219"/>
    <lineage>
        <taxon>Bacteria</taxon>
        <taxon>Bacillati</taxon>
        <taxon>Bacillota</taxon>
        <taxon>Bacilli</taxon>
        <taxon>Bacillales</taxon>
        <taxon>Paenibacillaceae</taxon>
        <taxon>Paenibacillus</taxon>
    </lineage>
</organism>
<keyword evidence="2" id="KW-1185">Reference proteome</keyword>
<proteinExistence type="predicted"/>
<comment type="caution">
    <text evidence="1">The sequence shown here is derived from an EMBL/GenBank/DDBJ whole genome shotgun (WGS) entry which is preliminary data.</text>
</comment>
<dbReference type="EMBL" id="WTUZ01000020">
    <property type="protein sequence ID" value="MZQ84057.1"/>
    <property type="molecule type" value="Genomic_DNA"/>
</dbReference>
<sequence length="94" mass="10898">MQIKKKDDIGLILDNFSSYAKWDPSGQKLYLVFADNKRGGQWTLMNYNDERFSVHGRGTDYLDEKEAFFEERNSVVSFLWNNRAALKAAVDPSE</sequence>
<evidence type="ECO:0000313" key="2">
    <source>
        <dbReference type="Proteomes" id="UP000481087"/>
    </source>
</evidence>
<evidence type="ECO:0000313" key="1">
    <source>
        <dbReference type="EMBL" id="MZQ84057.1"/>
    </source>
</evidence>
<name>A0A6L8V1E0_9BACL</name>
<reference evidence="1 2" key="1">
    <citation type="submission" date="2019-12" db="EMBL/GenBank/DDBJ databases">
        <title>Paenibacillus sp. nov. sp. isolated from soil.</title>
        <authorList>
            <person name="Kim J."/>
            <person name="Jeong S.E."/>
            <person name="Jung H.S."/>
            <person name="Jeon C.O."/>
        </authorList>
    </citation>
    <scope>NUCLEOTIDE SEQUENCE [LARGE SCALE GENOMIC DNA]</scope>
    <source>
        <strain evidence="1 2">5J-6</strain>
    </source>
</reference>